<accession>A0AAE0YXM5</accession>
<evidence type="ECO:0000313" key="3">
    <source>
        <dbReference type="EMBL" id="KAK3758526.1"/>
    </source>
</evidence>
<name>A0AAE0YXM5_9GAST</name>
<feature type="compositionally biased region" description="Basic residues" evidence="2">
    <location>
        <begin position="283"/>
        <end position="309"/>
    </location>
</feature>
<feature type="region of interest" description="Disordered" evidence="2">
    <location>
        <begin position="270"/>
        <end position="309"/>
    </location>
</feature>
<feature type="region of interest" description="Disordered" evidence="2">
    <location>
        <begin position="137"/>
        <end position="190"/>
    </location>
</feature>
<feature type="compositionally biased region" description="Acidic residues" evidence="2">
    <location>
        <begin position="141"/>
        <end position="152"/>
    </location>
</feature>
<dbReference type="PANTHER" id="PTHR13237:SF9">
    <property type="entry name" value="NEUROGUIDIN"/>
    <property type="match status" value="1"/>
</dbReference>
<organism evidence="3 4">
    <name type="scientific">Elysia crispata</name>
    <name type="common">lettuce slug</name>
    <dbReference type="NCBI Taxonomy" id="231223"/>
    <lineage>
        <taxon>Eukaryota</taxon>
        <taxon>Metazoa</taxon>
        <taxon>Spiralia</taxon>
        <taxon>Lophotrochozoa</taxon>
        <taxon>Mollusca</taxon>
        <taxon>Gastropoda</taxon>
        <taxon>Heterobranchia</taxon>
        <taxon>Euthyneura</taxon>
        <taxon>Panpulmonata</taxon>
        <taxon>Sacoglossa</taxon>
        <taxon>Placobranchoidea</taxon>
        <taxon>Plakobranchidae</taxon>
        <taxon>Elysia</taxon>
    </lineage>
</organism>
<protein>
    <recommendedName>
        <fullName evidence="5">Neuroguidin</fullName>
    </recommendedName>
</protein>
<dbReference type="GO" id="GO:0000462">
    <property type="term" value="P:maturation of SSU-rRNA from tricistronic rRNA transcript (SSU-rRNA, 5.8S rRNA, LSU-rRNA)"/>
    <property type="evidence" value="ECO:0007669"/>
    <property type="project" value="TreeGrafter"/>
</dbReference>
<reference evidence="3" key="1">
    <citation type="journal article" date="2023" name="G3 (Bethesda)">
        <title>A reference genome for the long-term kleptoplast-retaining sea slug Elysia crispata morphotype clarki.</title>
        <authorList>
            <person name="Eastman K.E."/>
            <person name="Pendleton A.L."/>
            <person name="Shaikh M.A."/>
            <person name="Suttiyut T."/>
            <person name="Ogas R."/>
            <person name="Tomko P."/>
            <person name="Gavelis G."/>
            <person name="Widhalm J.R."/>
            <person name="Wisecaver J.H."/>
        </authorList>
    </citation>
    <scope>NUCLEOTIDE SEQUENCE</scope>
    <source>
        <strain evidence="3">ECLA1</strain>
    </source>
</reference>
<evidence type="ECO:0000256" key="2">
    <source>
        <dbReference type="SAM" id="MobiDB-lite"/>
    </source>
</evidence>
<feature type="compositionally biased region" description="Basic and acidic residues" evidence="2">
    <location>
        <begin position="174"/>
        <end position="190"/>
    </location>
</feature>
<evidence type="ECO:0008006" key="5">
    <source>
        <dbReference type="Google" id="ProtNLM"/>
    </source>
</evidence>
<dbReference type="Proteomes" id="UP001283361">
    <property type="component" value="Unassembled WGS sequence"/>
</dbReference>
<feature type="compositionally biased region" description="Basic and acidic residues" evidence="2">
    <location>
        <begin position="153"/>
        <end position="162"/>
    </location>
</feature>
<dbReference type="AlphaFoldDB" id="A0AAE0YXM5"/>
<keyword evidence="4" id="KW-1185">Reference proteome</keyword>
<gene>
    <name evidence="3" type="ORF">RRG08_058796</name>
</gene>
<proteinExistence type="inferred from homology"/>
<evidence type="ECO:0000313" key="4">
    <source>
        <dbReference type="Proteomes" id="UP001283361"/>
    </source>
</evidence>
<sequence>MATSSKVNSEIPEALSLLREIKKSSGECLQHIRALTAKIQENPKSSHGLSFLDVKNQLMGSYMANLALLMDKKTSGQSIRNDLSIGRLIEIRTVLEKMRPIEHKLKYQINKVITTFKEKQQDPSDPRKFKANFGAFANAESESDSSADEDNDAKDSNEDKRKTYVAPKLAPVHYSDDETPEARLKKQAEKTTKRALSSALLKEMREQYTDAPIEISESRDIHRIRDNRKVKERTEYEENNFMRLPISKKESAGMKKLGTMSALGALADFEDMGDLDGSGKGGPAKKKRKVTQKKQKKGSFNKKGARRRR</sequence>
<dbReference type="GO" id="GO:0032040">
    <property type="term" value="C:small-subunit processome"/>
    <property type="evidence" value="ECO:0007669"/>
    <property type="project" value="TreeGrafter"/>
</dbReference>
<evidence type="ECO:0000256" key="1">
    <source>
        <dbReference type="ARBA" id="ARBA00010979"/>
    </source>
</evidence>
<dbReference type="PANTHER" id="PTHR13237">
    <property type="entry name" value="SOMETHING ABOUT SILENCING PROTEIN 10-RELATED"/>
    <property type="match status" value="1"/>
</dbReference>
<dbReference type="EMBL" id="JAWDGP010005269">
    <property type="protein sequence ID" value="KAK3758526.1"/>
    <property type="molecule type" value="Genomic_DNA"/>
</dbReference>
<dbReference type="InterPro" id="IPR007146">
    <property type="entry name" value="Sas10/Utp3/C1D"/>
</dbReference>
<comment type="caution">
    <text evidence="3">The sequence shown here is derived from an EMBL/GenBank/DDBJ whole genome shotgun (WGS) entry which is preliminary data.</text>
</comment>
<comment type="similarity">
    <text evidence="1">Belongs to the SAS10 family.</text>
</comment>
<dbReference type="Pfam" id="PF04000">
    <property type="entry name" value="Sas10_Utp3"/>
    <property type="match status" value="1"/>
</dbReference>